<comment type="similarity">
    <text evidence="4 14">Belongs to the cytochrome P450 family.</text>
</comment>
<dbReference type="InterPro" id="IPR050476">
    <property type="entry name" value="Insect_CytP450_Detox"/>
</dbReference>
<dbReference type="GO" id="GO:0004497">
    <property type="term" value="F:monooxygenase activity"/>
    <property type="evidence" value="ECO:0007669"/>
    <property type="project" value="UniProtKB-KW"/>
</dbReference>
<keyword evidence="9 14" id="KW-0560">Oxidoreductase</keyword>
<evidence type="ECO:0000256" key="13">
    <source>
        <dbReference type="PIRSR" id="PIRSR602401-1"/>
    </source>
</evidence>
<evidence type="ECO:0000256" key="7">
    <source>
        <dbReference type="ARBA" id="ARBA00022824"/>
    </source>
</evidence>
<dbReference type="GO" id="GO:0016705">
    <property type="term" value="F:oxidoreductase activity, acting on paired donors, with incorporation or reduction of molecular oxygen"/>
    <property type="evidence" value="ECO:0007669"/>
    <property type="project" value="InterPro"/>
</dbReference>
<organism evidence="16">
    <name type="scientific">Cuerna arida</name>
    <dbReference type="NCBI Taxonomy" id="1464854"/>
    <lineage>
        <taxon>Eukaryota</taxon>
        <taxon>Metazoa</taxon>
        <taxon>Ecdysozoa</taxon>
        <taxon>Arthropoda</taxon>
        <taxon>Hexapoda</taxon>
        <taxon>Insecta</taxon>
        <taxon>Pterygota</taxon>
        <taxon>Neoptera</taxon>
        <taxon>Paraneoptera</taxon>
        <taxon>Hemiptera</taxon>
        <taxon>Auchenorrhyncha</taxon>
        <taxon>Membracoidea</taxon>
        <taxon>Cicadellidae</taxon>
        <taxon>Cicadellinae</taxon>
        <taxon>Proconiini</taxon>
        <taxon>Cuerna</taxon>
    </lineage>
</organism>
<dbReference type="PRINTS" id="PR00385">
    <property type="entry name" value="P450"/>
</dbReference>
<evidence type="ECO:0000256" key="3">
    <source>
        <dbReference type="ARBA" id="ARBA00004406"/>
    </source>
</evidence>
<feature type="binding site" description="axial binding residue" evidence="13">
    <location>
        <position position="463"/>
    </location>
    <ligand>
        <name>heme</name>
        <dbReference type="ChEBI" id="CHEBI:30413"/>
    </ligand>
    <ligandPart>
        <name>Fe</name>
        <dbReference type="ChEBI" id="CHEBI:18248"/>
    </ligandPart>
</feature>
<keyword evidence="7" id="KW-0256">Endoplasmic reticulum</keyword>
<keyword evidence="15" id="KW-0812">Transmembrane</keyword>
<reference evidence="16" key="1">
    <citation type="submission" date="2015-11" db="EMBL/GenBank/DDBJ databases">
        <title>De novo transcriptome assembly of four potential Pierce s Disease insect vectors from Arizona vineyards.</title>
        <authorList>
            <person name="Tassone E.E."/>
        </authorList>
    </citation>
    <scope>NUCLEOTIDE SEQUENCE</scope>
</reference>
<dbReference type="PRINTS" id="PR00463">
    <property type="entry name" value="EP450I"/>
</dbReference>
<dbReference type="Gene3D" id="1.10.630.10">
    <property type="entry name" value="Cytochrome P450"/>
    <property type="match status" value="1"/>
</dbReference>
<keyword evidence="10 13" id="KW-0408">Iron</keyword>
<dbReference type="InterPro" id="IPR002401">
    <property type="entry name" value="Cyt_P450_E_grp-I"/>
</dbReference>
<evidence type="ECO:0000313" key="16">
    <source>
        <dbReference type="EMBL" id="JAS69428.1"/>
    </source>
</evidence>
<evidence type="ECO:0000256" key="6">
    <source>
        <dbReference type="ARBA" id="ARBA00022723"/>
    </source>
</evidence>
<proteinExistence type="inferred from homology"/>
<evidence type="ECO:0008006" key="17">
    <source>
        <dbReference type="Google" id="ProtNLM"/>
    </source>
</evidence>
<feature type="transmembrane region" description="Helical" evidence="15">
    <location>
        <begin position="6"/>
        <end position="24"/>
    </location>
</feature>
<dbReference type="PANTHER" id="PTHR24292">
    <property type="entry name" value="CYTOCHROME P450"/>
    <property type="match status" value="1"/>
</dbReference>
<comment type="subcellular location">
    <subcellularLocation>
        <location evidence="3">Endoplasmic reticulum membrane</location>
        <topology evidence="3">Peripheral membrane protein</topology>
    </subcellularLocation>
    <subcellularLocation>
        <location evidence="2">Microsome membrane</location>
        <topology evidence="2">Peripheral membrane protein</topology>
    </subcellularLocation>
</comment>
<name>A0A1B6H445_9HEMI</name>
<keyword evidence="12 15" id="KW-0472">Membrane</keyword>
<dbReference type="PANTHER" id="PTHR24292:SF54">
    <property type="entry name" value="CYP9F3-RELATED"/>
    <property type="match status" value="1"/>
</dbReference>
<dbReference type="GO" id="GO:0005789">
    <property type="term" value="C:endoplasmic reticulum membrane"/>
    <property type="evidence" value="ECO:0007669"/>
    <property type="project" value="UniProtKB-SubCell"/>
</dbReference>
<evidence type="ECO:0000256" key="9">
    <source>
        <dbReference type="ARBA" id="ARBA00023002"/>
    </source>
</evidence>
<dbReference type="InterPro" id="IPR017972">
    <property type="entry name" value="Cyt_P450_CS"/>
</dbReference>
<keyword evidence="15" id="KW-1133">Transmembrane helix</keyword>
<keyword evidence="11 14" id="KW-0503">Monooxygenase</keyword>
<keyword evidence="8" id="KW-0492">Microsome</keyword>
<evidence type="ECO:0000256" key="2">
    <source>
        <dbReference type="ARBA" id="ARBA00004174"/>
    </source>
</evidence>
<protein>
    <recommendedName>
        <fullName evidence="17">Cytochrome P450</fullName>
    </recommendedName>
</protein>
<gene>
    <name evidence="16" type="ORF">g.5718</name>
</gene>
<dbReference type="AlphaFoldDB" id="A0A1B6H445"/>
<dbReference type="CDD" id="cd11056">
    <property type="entry name" value="CYP6-like"/>
    <property type="match status" value="1"/>
</dbReference>
<sequence length="522" mass="59861">MGLLIGSLLLELLCLVPLLIYFFYKYHTKNYNYWKNLGVPYKEAIFPFGSLKELTLRKAHSAEVYNTVYKEFQGERFFGLIENGKPSLVIRDPELVKQILVKDFQHFVDRSPLVIIPKDGISRNLALLSGKEWKNMRHKLTPTFTSGKMKIMFILMEKCSEQLKEFLVSKVEENKPIDAKDLLARFTMDIIAACAFGLDTNSLQGNSEFVEKLGGLMKSSRPPFSAQMILMFVPELLLRIIPVTLTKPEVREFLLNVVRDAVAYREKNNITRNDFLDLLIKIRNNKSVDDEIKYTGNTTSETESGEGLTIEEMTAQAFVFFIAGFETASSVMSFCLFELSRHQDIQDSVYMELEEALKRNGGSINYQMLMEVPFLEQVINETLRLYGSVPTLTRCCTQRYHIPDSNLVLEKGQRVIIPSYSFHHDPQYYPEPYKFKPERFAPENSKERHPYVFLPFGEGPRNCIGMRFGLMQTKLGLATVILNFKVHLAPEQEIPIKFSPTSTVTQPENGVLLNFVARNVVS</sequence>
<evidence type="ECO:0000256" key="10">
    <source>
        <dbReference type="ARBA" id="ARBA00023004"/>
    </source>
</evidence>
<accession>A0A1B6H445</accession>
<dbReference type="GO" id="GO:0020037">
    <property type="term" value="F:heme binding"/>
    <property type="evidence" value="ECO:0007669"/>
    <property type="project" value="InterPro"/>
</dbReference>
<dbReference type="InterPro" id="IPR001128">
    <property type="entry name" value="Cyt_P450"/>
</dbReference>
<keyword evidence="6 13" id="KW-0479">Metal-binding</keyword>
<dbReference type="SUPFAM" id="SSF48264">
    <property type="entry name" value="Cytochrome P450"/>
    <property type="match status" value="1"/>
</dbReference>
<comment type="cofactor">
    <cofactor evidence="1 13">
        <name>heme</name>
        <dbReference type="ChEBI" id="CHEBI:30413"/>
    </cofactor>
</comment>
<evidence type="ECO:0000256" key="11">
    <source>
        <dbReference type="ARBA" id="ARBA00023033"/>
    </source>
</evidence>
<evidence type="ECO:0000256" key="12">
    <source>
        <dbReference type="ARBA" id="ARBA00023136"/>
    </source>
</evidence>
<dbReference type="PROSITE" id="PS00086">
    <property type="entry name" value="CYTOCHROME_P450"/>
    <property type="match status" value="1"/>
</dbReference>
<dbReference type="GO" id="GO:0005506">
    <property type="term" value="F:iron ion binding"/>
    <property type="evidence" value="ECO:0007669"/>
    <property type="project" value="InterPro"/>
</dbReference>
<evidence type="ECO:0000256" key="8">
    <source>
        <dbReference type="ARBA" id="ARBA00022848"/>
    </source>
</evidence>
<dbReference type="EMBL" id="GECZ01000341">
    <property type="protein sequence ID" value="JAS69428.1"/>
    <property type="molecule type" value="Transcribed_RNA"/>
</dbReference>
<evidence type="ECO:0000256" key="15">
    <source>
        <dbReference type="SAM" id="Phobius"/>
    </source>
</evidence>
<dbReference type="Pfam" id="PF00067">
    <property type="entry name" value="p450"/>
    <property type="match status" value="1"/>
</dbReference>
<dbReference type="InterPro" id="IPR036396">
    <property type="entry name" value="Cyt_P450_sf"/>
</dbReference>
<evidence type="ECO:0000256" key="5">
    <source>
        <dbReference type="ARBA" id="ARBA00022617"/>
    </source>
</evidence>
<dbReference type="FunFam" id="1.10.630.10:FF:000042">
    <property type="entry name" value="Cytochrome P450"/>
    <property type="match status" value="1"/>
</dbReference>
<evidence type="ECO:0000256" key="14">
    <source>
        <dbReference type="RuleBase" id="RU000461"/>
    </source>
</evidence>
<evidence type="ECO:0000256" key="1">
    <source>
        <dbReference type="ARBA" id="ARBA00001971"/>
    </source>
</evidence>
<evidence type="ECO:0000256" key="4">
    <source>
        <dbReference type="ARBA" id="ARBA00010617"/>
    </source>
</evidence>
<keyword evidence="5 13" id="KW-0349">Heme</keyword>